<gene>
    <name evidence="1" type="ORF">FA95DRAFT_1177896</name>
</gene>
<comment type="caution">
    <text evidence="1">The sequence shown here is derived from an EMBL/GenBank/DDBJ whole genome shotgun (WGS) entry which is preliminary data.</text>
</comment>
<proteinExistence type="predicted"/>
<evidence type="ECO:0000313" key="2">
    <source>
        <dbReference type="Proteomes" id="UP000814033"/>
    </source>
</evidence>
<evidence type="ECO:0000313" key="1">
    <source>
        <dbReference type="EMBL" id="KAI0052889.1"/>
    </source>
</evidence>
<keyword evidence="2" id="KW-1185">Reference proteome</keyword>
<dbReference type="EMBL" id="MU275843">
    <property type="protein sequence ID" value="KAI0052889.1"/>
    <property type="molecule type" value="Genomic_DNA"/>
</dbReference>
<accession>A0ACB8S997</accession>
<name>A0ACB8S997_9AGAM</name>
<reference evidence="1" key="2">
    <citation type="journal article" date="2022" name="New Phytol.">
        <title>Evolutionary transition to the ectomycorrhizal habit in the genomes of a hyperdiverse lineage of mushroom-forming fungi.</title>
        <authorList>
            <person name="Looney B."/>
            <person name="Miyauchi S."/>
            <person name="Morin E."/>
            <person name="Drula E."/>
            <person name="Courty P.E."/>
            <person name="Kohler A."/>
            <person name="Kuo A."/>
            <person name="LaButti K."/>
            <person name="Pangilinan J."/>
            <person name="Lipzen A."/>
            <person name="Riley R."/>
            <person name="Andreopoulos W."/>
            <person name="He G."/>
            <person name="Johnson J."/>
            <person name="Nolan M."/>
            <person name="Tritt A."/>
            <person name="Barry K.W."/>
            <person name="Grigoriev I.V."/>
            <person name="Nagy L.G."/>
            <person name="Hibbett D."/>
            <person name="Henrissat B."/>
            <person name="Matheny P.B."/>
            <person name="Labbe J."/>
            <person name="Martin F.M."/>
        </authorList>
    </citation>
    <scope>NUCLEOTIDE SEQUENCE</scope>
    <source>
        <strain evidence="1">FP105234-sp</strain>
    </source>
</reference>
<sequence>MRPVALFPHVLLRVSVVSPRSSLCLYSLSALGGAALSLSLSPTFFPCCHVPTPTPPVPLTTVHIVSYLGSEYAIVSEYAFCLACLSFRHPRALRSPTSIASCSVYSFVA</sequence>
<organism evidence="1 2">
    <name type="scientific">Auriscalpium vulgare</name>
    <dbReference type="NCBI Taxonomy" id="40419"/>
    <lineage>
        <taxon>Eukaryota</taxon>
        <taxon>Fungi</taxon>
        <taxon>Dikarya</taxon>
        <taxon>Basidiomycota</taxon>
        <taxon>Agaricomycotina</taxon>
        <taxon>Agaricomycetes</taxon>
        <taxon>Russulales</taxon>
        <taxon>Auriscalpiaceae</taxon>
        <taxon>Auriscalpium</taxon>
    </lineage>
</organism>
<protein>
    <submittedName>
        <fullName evidence="1">Uncharacterized protein</fullName>
    </submittedName>
</protein>
<dbReference type="Proteomes" id="UP000814033">
    <property type="component" value="Unassembled WGS sequence"/>
</dbReference>
<reference evidence="1" key="1">
    <citation type="submission" date="2021-02" db="EMBL/GenBank/DDBJ databases">
        <authorList>
            <consortium name="DOE Joint Genome Institute"/>
            <person name="Ahrendt S."/>
            <person name="Looney B.P."/>
            <person name="Miyauchi S."/>
            <person name="Morin E."/>
            <person name="Drula E."/>
            <person name="Courty P.E."/>
            <person name="Chicoki N."/>
            <person name="Fauchery L."/>
            <person name="Kohler A."/>
            <person name="Kuo A."/>
            <person name="Labutti K."/>
            <person name="Pangilinan J."/>
            <person name="Lipzen A."/>
            <person name="Riley R."/>
            <person name="Andreopoulos W."/>
            <person name="He G."/>
            <person name="Johnson J."/>
            <person name="Barry K.W."/>
            <person name="Grigoriev I.V."/>
            <person name="Nagy L."/>
            <person name="Hibbett D."/>
            <person name="Henrissat B."/>
            <person name="Matheny P.B."/>
            <person name="Labbe J."/>
            <person name="Martin F."/>
        </authorList>
    </citation>
    <scope>NUCLEOTIDE SEQUENCE</scope>
    <source>
        <strain evidence="1">FP105234-sp</strain>
    </source>
</reference>